<dbReference type="AlphaFoldDB" id="F8E9Y2"/>
<dbReference type="HOGENOM" id="CLU_803466_0_0_0"/>
<dbReference type="Pfam" id="PF08735">
    <property type="entry name" value="DUF1786"/>
    <property type="match status" value="1"/>
</dbReference>
<reference evidence="1 2" key="1">
    <citation type="journal article" date="2011" name="Stand. Genomic Sci.">
        <title>Genome sequence of the moderately thermophilic halophile Flexistipes sinusarabici strain (MAS10).</title>
        <authorList>
            <person name="Lapidus A."/>
            <person name="Chertkov O."/>
            <person name="Nolan M."/>
            <person name="Lucas S."/>
            <person name="Hammon N."/>
            <person name="Deshpande S."/>
            <person name="Cheng J.F."/>
            <person name="Tapia R."/>
            <person name="Han C."/>
            <person name="Goodwin L."/>
            <person name="Pitluck S."/>
            <person name="Liolios K."/>
            <person name="Pagani I."/>
            <person name="Ivanova N."/>
            <person name="Huntemann M."/>
            <person name="Mavromatis K."/>
            <person name="Mikhailova N."/>
            <person name="Pati A."/>
            <person name="Chen A."/>
            <person name="Palaniappan K."/>
            <person name="Land M."/>
            <person name="Hauser L."/>
            <person name="Brambilla E.M."/>
            <person name="Rohde M."/>
            <person name="Abt B."/>
            <person name="Spring S."/>
            <person name="Goker M."/>
            <person name="Bristow J."/>
            <person name="Eisen J.A."/>
            <person name="Markowitz V."/>
            <person name="Hugenholtz P."/>
            <person name="Kyrpides N.C."/>
            <person name="Klenk H.P."/>
            <person name="Woyke T."/>
        </authorList>
    </citation>
    <scope>NUCLEOTIDE SEQUENCE [LARGE SCALE GENOMIC DNA]</scope>
    <source>
        <strain evidence="2">DSM 4947 / MAS 10</strain>
    </source>
</reference>
<dbReference type="RefSeq" id="WP_013886862.1">
    <property type="nucleotide sequence ID" value="NC_015672.1"/>
</dbReference>
<keyword evidence="2" id="KW-1185">Reference proteome</keyword>
<gene>
    <name evidence="1" type="ordered locus">Flexsi_1753</name>
</gene>
<organism evidence="1 2">
    <name type="scientific">Flexistipes sinusarabici (strain ATCC 49648 / DSM 4947 / MAS 10)</name>
    <dbReference type="NCBI Taxonomy" id="717231"/>
    <lineage>
        <taxon>Bacteria</taxon>
        <taxon>Pseudomonadati</taxon>
        <taxon>Deferribacterota</taxon>
        <taxon>Deferribacteres</taxon>
        <taxon>Deferribacterales</taxon>
        <taxon>Flexistipitaceae</taxon>
        <taxon>Flexistipes</taxon>
    </lineage>
</organism>
<dbReference type="EMBL" id="CP002858">
    <property type="protein sequence ID" value="AEI15393.1"/>
    <property type="molecule type" value="Genomic_DNA"/>
</dbReference>
<dbReference type="STRING" id="717231.Flexsi_1753"/>
<dbReference type="InterPro" id="IPR014846">
    <property type="entry name" value="DUF1786_pyruvate_format-lyase"/>
</dbReference>
<dbReference type="SUPFAM" id="SSF53067">
    <property type="entry name" value="Actin-like ATPase domain"/>
    <property type="match status" value="1"/>
</dbReference>
<protein>
    <recommendedName>
        <fullName evidence="3">Pyruvate formate lyase-activating protein</fullName>
    </recommendedName>
</protein>
<dbReference type="InterPro" id="IPR043129">
    <property type="entry name" value="ATPase_NBD"/>
</dbReference>
<dbReference type="Proteomes" id="UP000006621">
    <property type="component" value="Chromosome"/>
</dbReference>
<name>F8E9Y2_FLESM</name>
<dbReference type="PIRSF" id="PIRSF029129">
    <property type="entry name" value="DUF1786_pyruvate_format-lyase"/>
    <property type="match status" value="1"/>
</dbReference>
<evidence type="ECO:0008006" key="3">
    <source>
        <dbReference type="Google" id="ProtNLM"/>
    </source>
</evidence>
<reference evidence="2" key="2">
    <citation type="submission" date="2011-06" db="EMBL/GenBank/DDBJ databases">
        <title>The complete genome of Flexistipes sinusarabici DSM 4947.</title>
        <authorList>
            <person name="Lucas S."/>
            <person name="Han J."/>
            <person name="Lapidus A."/>
            <person name="Bruce D."/>
            <person name="Goodwin L."/>
            <person name="Pitluck S."/>
            <person name="Peters L."/>
            <person name="Kyrpides N."/>
            <person name="Mavromatis K."/>
            <person name="Ivanova N."/>
            <person name="Mikhailova N."/>
            <person name="Chertkov O."/>
            <person name="Detter J.C."/>
            <person name="Tapia R."/>
            <person name="Han C."/>
            <person name="Land M."/>
            <person name="Hauser L."/>
            <person name="Markowitz V."/>
            <person name="Cheng J.-F."/>
            <person name="Hugenholtz P."/>
            <person name="Woyke T."/>
            <person name="Wu D."/>
            <person name="Spring S."/>
            <person name="Schroeder M."/>
            <person name="Brambilla E."/>
            <person name="Klenk H.-P."/>
            <person name="Eisen J.A."/>
        </authorList>
    </citation>
    <scope>NUCLEOTIDE SEQUENCE [LARGE SCALE GENOMIC DNA]</scope>
    <source>
        <strain evidence="2">DSM 4947 / MAS 10</strain>
    </source>
</reference>
<proteinExistence type="predicted"/>
<dbReference type="eggNOG" id="COG4012">
    <property type="taxonomic scope" value="Bacteria"/>
</dbReference>
<dbReference type="OrthoDB" id="9777509at2"/>
<dbReference type="KEGG" id="fsi:Flexsi_1753"/>
<accession>F8E9Y2</accession>
<evidence type="ECO:0000313" key="2">
    <source>
        <dbReference type="Proteomes" id="UP000006621"/>
    </source>
</evidence>
<evidence type="ECO:0000313" key="1">
    <source>
        <dbReference type="EMBL" id="AEI15393.1"/>
    </source>
</evidence>
<sequence length="338" mass="38072">MSYLAIDIGTGTQDVLIYKEGELLENSPKLIYPAPTKLFSENIKNFERDIFISGVVMGGGPITKALRNHIDKGYNVFISKDAAKTIKDDLEKVESWGFNIVEAVENPHLELSDIDFELFEILQEKAFYGKFNKILVAVQDHGYIKGQSDRITRIDFLKEFLDGDLSKAYFNKNTSIPQNFSRFRSIRETITNHYKNTDFAITDTGIAAALGALYKNETRPAVTIDAGNGHTFAALIHEEYKISSFFEHHTGMLDKKKIRYLVNKMLRGELTNEEIFNDGGHGAHRFSGKSFPEDVPLIITGPNRHRFFDEKDDVTFASPAGDTMITGSVGLLMQQNVL</sequence>